<keyword evidence="4" id="KW-0804">Transcription</keyword>
<dbReference type="Gene3D" id="4.10.280.10">
    <property type="entry name" value="Helix-loop-helix DNA-binding domain"/>
    <property type="match status" value="1"/>
</dbReference>
<dbReference type="InterPro" id="IPR011598">
    <property type="entry name" value="bHLH_dom"/>
</dbReference>
<evidence type="ECO:0000256" key="4">
    <source>
        <dbReference type="ARBA" id="ARBA00023163"/>
    </source>
</evidence>
<dbReference type="Pfam" id="PF00010">
    <property type="entry name" value="HLH"/>
    <property type="match status" value="1"/>
</dbReference>
<dbReference type="InterPro" id="IPR036638">
    <property type="entry name" value="HLH_DNA-bd_sf"/>
</dbReference>
<sequence>MQYLSNIYPMGSYHQDYSCNNILQGIVINSSSATEMFDNENSNASTISYADAKAIAANKSHSEAERRRRRRINAHLATLRTLVPNTIKTDKASLLAEVVRCLKELKQKTSELATTENVEDGSSYHLDNDVPTSMIPTETDELHLCYIDEEEGTVQATLCCEDRPEMMVEFTRALKSVHAKVVRAEMATIGGRTKSVFCLQLSVFGEEGLATLRRALKVVLDKSILLAGQSHALPGSKRPRLHHFNQSNS</sequence>
<proteinExistence type="predicted"/>
<protein>
    <submittedName>
        <fullName evidence="7">Basic helix-loop-helix transcription factor</fullName>
    </submittedName>
</protein>
<keyword evidence="5" id="KW-0539">Nucleus</keyword>
<evidence type="ECO:0000259" key="6">
    <source>
        <dbReference type="PROSITE" id="PS50888"/>
    </source>
</evidence>
<feature type="domain" description="BHLH" evidence="6">
    <location>
        <begin position="56"/>
        <end position="105"/>
    </location>
</feature>
<comment type="subcellular location">
    <subcellularLocation>
        <location evidence="1">Nucleus</location>
    </subcellularLocation>
</comment>
<dbReference type="SUPFAM" id="SSF55021">
    <property type="entry name" value="ACT-like"/>
    <property type="match status" value="1"/>
</dbReference>
<name>A0AAV3PJD1_LITER</name>
<evidence type="ECO:0000313" key="8">
    <source>
        <dbReference type="Proteomes" id="UP001454036"/>
    </source>
</evidence>
<comment type="caution">
    <text evidence="7">The sequence shown here is derived from an EMBL/GenBank/DDBJ whole genome shotgun (WGS) entry which is preliminary data.</text>
</comment>
<dbReference type="Proteomes" id="UP001454036">
    <property type="component" value="Unassembled WGS sequence"/>
</dbReference>
<dbReference type="SMART" id="SM00353">
    <property type="entry name" value="HLH"/>
    <property type="match status" value="1"/>
</dbReference>
<organism evidence="7 8">
    <name type="scientific">Lithospermum erythrorhizon</name>
    <name type="common">Purple gromwell</name>
    <name type="synonym">Lithospermum officinale var. erythrorhizon</name>
    <dbReference type="NCBI Taxonomy" id="34254"/>
    <lineage>
        <taxon>Eukaryota</taxon>
        <taxon>Viridiplantae</taxon>
        <taxon>Streptophyta</taxon>
        <taxon>Embryophyta</taxon>
        <taxon>Tracheophyta</taxon>
        <taxon>Spermatophyta</taxon>
        <taxon>Magnoliopsida</taxon>
        <taxon>eudicotyledons</taxon>
        <taxon>Gunneridae</taxon>
        <taxon>Pentapetalae</taxon>
        <taxon>asterids</taxon>
        <taxon>lamiids</taxon>
        <taxon>Boraginales</taxon>
        <taxon>Boraginaceae</taxon>
        <taxon>Boraginoideae</taxon>
        <taxon>Lithospermeae</taxon>
        <taxon>Lithospermum</taxon>
    </lineage>
</organism>
<gene>
    <name evidence="7" type="ORF">LIER_09898</name>
</gene>
<dbReference type="PANTHER" id="PTHR45844">
    <property type="entry name" value="TRANSCRIPTION FACTOR BHLH30"/>
    <property type="match status" value="1"/>
</dbReference>
<keyword evidence="8" id="KW-1185">Reference proteome</keyword>
<evidence type="ECO:0000256" key="1">
    <source>
        <dbReference type="ARBA" id="ARBA00004123"/>
    </source>
</evidence>
<dbReference type="GO" id="GO:0046983">
    <property type="term" value="F:protein dimerization activity"/>
    <property type="evidence" value="ECO:0007669"/>
    <property type="project" value="InterPro"/>
</dbReference>
<keyword evidence="2" id="KW-0805">Transcription regulation</keyword>
<dbReference type="GO" id="GO:0005634">
    <property type="term" value="C:nucleus"/>
    <property type="evidence" value="ECO:0007669"/>
    <property type="project" value="UniProtKB-SubCell"/>
</dbReference>
<keyword evidence="3" id="KW-0238">DNA-binding</keyword>
<dbReference type="AlphaFoldDB" id="A0AAV3PJD1"/>
<evidence type="ECO:0000256" key="3">
    <source>
        <dbReference type="ARBA" id="ARBA00023125"/>
    </source>
</evidence>
<accession>A0AAV3PJD1</accession>
<dbReference type="GO" id="GO:0003677">
    <property type="term" value="F:DNA binding"/>
    <property type="evidence" value="ECO:0007669"/>
    <property type="project" value="UniProtKB-KW"/>
</dbReference>
<dbReference type="InterPro" id="IPR045847">
    <property type="entry name" value="AIG1-like"/>
</dbReference>
<evidence type="ECO:0000256" key="5">
    <source>
        <dbReference type="ARBA" id="ARBA00023242"/>
    </source>
</evidence>
<evidence type="ECO:0000256" key="2">
    <source>
        <dbReference type="ARBA" id="ARBA00023015"/>
    </source>
</evidence>
<dbReference type="EMBL" id="BAABME010001716">
    <property type="protein sequence ID" value="GAA0151106.1"/>
    <property type="molecule type" value="Genomic_DNA"/>
</dbReference>
<dbReference type="PROSITE" id="PS50888">
    <property type="entry name" value="BHLH"/>
    <property type="match status" value="1"/>
</dbReference>
<dbReference type="SUPFAM" id="SSF47459">
    <property type="entry name" value="HLH, helix-loop-helix DNA-binding domain"/>
    <property type="match status" value="1"/>
</dbReference>
<reference evidence="7 8" key="1">
    <citation type="submission" date="2024-01" db="EMBL/GenBank/DDBJ databases">
        <title>The complete chloroplast genome sequence of Lithospermum erythrorhizon: insights into the phylogenetic relationship among Boraginaceae species and the maternal lineages of purple gromwells.</title>
        <authorList>
            <person name="Okada T."/>
            <person name="Watanabe K."/>
        </authorList>
    </citation>
    <scope>NUCLEOTIDE SEQUENCE [LARGE SCALE GENOMIC DNA]</scope>
</reference>
<evidence type="ECO:0000313" key="7">
    <source>
        <dbReference type="EMBL" id="GAA0151106.1"/>
    </source>
</evidence>
<dbReference type="PANTHER" id="PTHR45844:SF16">
    <property type="entry name" value="TRANSCRIPTION FACTOR BHLH30-LIKE"/>
    <property type="match status" value="1"/>
</dbReference>
<dbReference type="GO" id="GO:0003700">
    <property type="term" value="F:DNA-binding transcription factor activity"/>
    <property type="evidence" value="ECO:0007669"/>
    <property type="project" value="InterPro"/>
</dbReference>
<dbReference type="InterPro" id="IPR045865">
    <property type="entry name" value="ACT-like_dom_sf"/>
</dbReference>